<dbReference type="InterPro" id="IPR029063">
    <property type="entry name" value="SAM-dependent_MTases_sf"/>
</dbReference>
<dbReference type="HOGENOM" id="CLU_037990_7_3_2"/>
<name>A0A0A7GGW4_GEOAI</name>
<dbReference type="GO" id="GO:0008757">
    <property type="term" value="F:S-adenosylmethionine-dependent methyltransferase activity"/>
    <property type="evidence" value="ECO:0007669"/>
    <property type="project" value="InterPro"/>
</dbReference>
<feature type="domain" description="Methyltransferase type 11" evidence="1">
    <location>
        <begin position="46"/>
        <end position="139"/>
    </location>
</feature>
<dbReference type="Gene3D" id="3.40.50.150">
    <property type="entry name" value="Vaccinia Virus protein VP39"/>
    <property type="match status" value="1"/>
</dbReference>
<keyword evidence="2" id="KW-0489">Methyltransferase</keyword>
<dbReference type="SUPFAM" id="SSF53335">
    <property type="entry name" value="S-adenosyl-L-methionine-dependent methyltransferases"/>
    <property type="match status" value="1"/>
</dbReference>
<dbReference type="Pfam" id="PF08241">
    <property type="entry name" value="Methyltransf_11"/>
    <property type="match status" value="1"/>
</dbReference>
<dbReference type="RefSeq" id="WP_048093202.1">
    <property type="nucleotide sequence ID" value="NZ_CP009552.1"/>
</dbReference>
<sequence>MKKGTDKKKYDRIARVYDLMESPMEVFALSRWREELMEIVEGRNILEVGIGTGKNIQHYRDWRVVGVDISRKMLEKAAIKSRRIGREIDLVVADVETLPFKDESFDGIISTFVFCSVENPLAGLRELHRVLKKGGKAYFLEHMRCENDFAGKFMDFINPIFRAIGPEINRKTAENIRKTGFKILEEKYLRTSVFRIIIAEK</sequence>
<dbReference type="InterPro" id="IPR052356">
    <property type="entry name" value="Thiol_S-MT"/>
</dbReference>
<reference evidence="2 3" key="1">
    <citation type="journal article" date="2015" name="Appl. Environ. Microbiol.">
        <title>The Geoglobus acetivorans genome: Fe(III) reduction, acetate utilization, autotrophic growth, and degradation of aromatic compounds in a hyperthermophilic archaeon.</title>
        <authorList>
            <person name="Mardanov A.V."/>
            <person name="Slododkina G.B."/>
            <person name="Slobodkin A.I."/>
            <person name="Beletsky A.V."/>
            <person name="Gavrilov S.N."/>
            <person name="Kublanov I.V."/>
            <person name="Bonch-Osmolovskaya E.A."/>
            <person name="Skryabin K.G."/>
            <person name="Ravin N.V."/>
        </authorList>
    </citation>
    <scope>NUCLEOTIDE SEQUENCE [LARGE SCALE GENOMIC DNA]</scope>
    <source>
        <strain evidence="2 3">SBH6</strain>
    </source>
</reference>
<dbReference type="GeneID" id="24798641"/>
<dbReference type="EMBL" id="CP009552">
    <property type="protein sequence ID" value="AIY91098.1"/>
    <property type="molecule type" value="Genomic_DNA"/>
</dbReference>
<evidence type="ECO:0000313" key="2">
    <source>
        <dbReference type="EMBL" id="AIY91098.1"/>
    </source>
</evidence>
<evidence type="ECO:0000259" key="1">
    <source>
        <dbReference type="Pfam" id="PF08241"/>
    </source>
</evidence>
<evidence type="ECO:0000313" key="3">
    <source>
        <dbReference type="Proteomes" id="UP000030624"/>
    </source>
</evidence>
<proteinExistence type="predicted"/>
<dbReference type="PANTHER" id="PTHR45036:SF1">
    <property type="entry name" value="METHYLTRANSFERASE LIKE 7A"/>
    <property type="match status" value="1"/>
</dbReference>
<dbReference type="PANTHER" id="PTHR45036">
    <property type="entry name" value="METHYLTRANSFERASE LIKE 7B"/>
    <property type="match status" value="1"/>
</dbReference>
<keyword evidence="2" id="KW-0808">Transferase</keyword>
<gene>
    <name evidence="2" type="ORF">GACE_2074</name>
</gene>
<dbReference type="KEGG" id="gac:GACE_2074"/>
<dbReference type="AlphaFoldDB" id="A0A0A7GGW4"/>
<keyword evidence="2" id="KW-0830">Ubiquinone</keyword>
<dbReference type="Proteomes" id="UP000030624">
    <property type="component" value="Chromosome"/>
</dbReference>
<dbReference type="eggNOG" id="arCOG04347">
    <property type="taxonomic scope" value="Archaea"/>
</dbReference>
<protein>
    <submittedName>
        <fullName evidence="2">Ubiquinone/menaquinone biosynthesis methyltransferase</fullName>
    </submittedName>
</protein>
<dbReference type="InterPro" id="IPR013216">
    <property type="entry name" value="Methyltransf_11"/>
</dbReference>
<organism evidence="2 3">
    <name type="scientific">Geoglobus acetivorans</name>
    <dbReference type="NCBI Taxonomy" id="565033"/>
    <lineage>
        <taxon>Archaea</taxon>
        <taxon>Methanobacteriati</taxon>
        <taxon>Methanobacteriota</taxon>
        <taxon>Archaeoglobi</taxon>
        <taxon>Archaeoglobales</taxon>
        <taxon>Archaeoglobaceae</taxon>
        <taxon>Geoglobus</taxon>
    </lineage>
</organism>
<dbReference type="GO" id="GO:0032259">
    <property type="term" value="P:methylation"/>
    <property type="evidence" value="ECO:0007669"/>
    <property type="project" value="UniProtKB-KW"/>
</dbReference>
<dbReference type="CDD" id="cd02440">
    <property type="entry name" value="AdoMet_MTases"/>
    <property type="match status" value="1"/>
</dbReference>
<dbReference type="STRING" id="565033.GACE_2074"/>
<accession>A0A0A7GGW4</accession>